<comment type="similarity">
    <text evidence="3 18">Belongs to the complex I subunit 2 family.</text>
</comment>
<keyword evidence="6" id="KW-0813">Transport</keyword>
<dbReference type="InterPro" id="IPR001750">
    <property type="entry name" value="ND/Mrp_TM"/>
</dbReference>
<dbReference type="PRINTS" id="PR01436">
    <property type="entry name" value="NADHDHGNASE2"/>
</dbReference>
<feature type="transmembrane region" description="Helical" evidence="18">
    <location>
        <begin position="65"/>
        <end position="95"/>
    </location>
</feature>
<dbReference type="PANTHER" id="PTHR46552">
    <property type="entry name" value="NADH-UBIQUINONE OXIDOREDUCTASE CHAIN 2"/>
    <property type="match status" value="1"/>
</dbReference>
<comment type="catalytic activity">
    <reaction evidence="17 18">
        <text>a ubiquinone + NADH + 5 H(+)(in) = a ubiquinol + NAD(+) + 4 H(+)(out)</text>
        <dbReference type="Rhea" id="RHEA:29091"/>
        <dbReference type="Rhea" id="RHEA-COMP:9565"/>
        <dbReference type="Rhea" id="RHEA-COMP:9566"/>
        <dbReference type="ChEBI" id="CHEBI:15378"/>
        <dbReference type="ChEBI" id="CHEBI:16389"/>
        <dbReference type="ChEBI" id="CHEBI:17976"/>
        <dbReference type="ChEBI" id="CHEBI:57540"/>
        <dbReference type="ChEBI" id="CHEBI:57945"/>
        <dbReference type="EC" id="7.1.1.2"/>
    </reaction>
</comment>
<keyword evidence="9 18" id="KW-0999">Mitochondrion inner membrane</keyword>
<evidence type="ECO:0000259" key="19">
    <source>
        <dbReference type="Pfam" id="PF00361"/>
    </source>
</evidence>
<dbReference type="EMBL" id="MW019425">
    <property type="protein sequence ID" value="QOV02888.1"/>
    <property type="molecule type" value="Genomic_DNA"/>
</dbReference>
<evidence type="ECO:0000256" key="4">
    <source>
        <dbReference type="ARBA" id="ARBA00012944"/>
    </source>
</evidence>
<name>A0A7U3RVL7_9CRUS</name>
<gene>
    <name evidence="20" type="primary">nad2</name>
</gene>
<organism evidence="20">
    <name type="scientific">Gonodactylaceus randalli</name>
    <dbReference type="NCBI Taxonomy" id="2773372"/>
    <lineage>
        <taxon>Eukaryota</taxon>
        <taxon>Metazoa</taxon>
        <taxon>Ecdysozoa</taxon>
        <taxon>Arthropoda</taxon>
        <taxon>Crustacea</taxon>
        <taxon>Multicrustacea</taxon>
        <taxon>Malacostraca</taxon>
        <taxon>Eumalacostraca</taxon>
        <taxon>Hoplocarida</taxon>
        <taxon>Stomatopoda</taxon>
        <taxon>Gonodactylidae</taxon>
        <taxon>Gonodactylaceus</taxon>
    </lineage>
</organism>
<feature type="domain" description="NADH:quinone oxidoreductase/Mrp antiporter transmembrane" evidence="19">
    <location>
        <begin position="81"/>
        <end position="278"/>
    </location>
</feature>
<evidence type="ECO:0000256" key="5">
    <source>
        <dbReference type="ARBA" id="ARBA00021008"/>
    </source>
</evidence>
<keyword evidence="13 18" id="KW-0520">NAD</keyword>
<evidence type="ECO:0000256" key="7">
    <source>
        <dbReference type="ARBA" id="ARBA00022660"/>
    </source>
</evidence>
<dbReference type="GO" id="GO:0008137">
    <property type="term" value="F:NADH dehydrogenase (ubiquinone) activity"/>
    <property type="evidence" value="ECO:0007669"/>
    <property type="project" value="UniProtKB-EC"/>
</dbReference>
<sequence length="334" mass="37452">MFLIPSHLLFFSTLTFGMMMAVSSSSWFTAWMGLELNLLSFIPLISSETNQFSSEASLKYFLTQALASAMILLASSAMVAGVMFYSYLLSIALLIKMGAAPFHMWFPMVAEGLGWLQFIILSTIQKIAPMALLSYVIDSSYWLITLIIPASALVGALGGINQLMLRKLMSYSSIGHTAWMLSALLISESLWLIYFIVYCVTSATIALFFFYKQAYHLNHLISSGFQNTTQNCIMFMSLLSLGGLPPFTGFIPKWITIQEISASNYTFLAFFLIVGTLINLYYYLRLTLSSFMMASAMLKWQFLMENKTSLATTLMIFLNFIGLLMSPIVYMLTS</sequence>
<evidence type="ECO:0000256" key="8">
    <source>
        <dbReference type="ARBA" id="ARBA00022692"/>
    </source>
</evidence>
<proteinExistence type="inferred from homology"/>
<feature type="transmembrane region" description="Helical" evidence="18">
    <location>
        <begin position="168"/>
        <end position="186"/>
    </location>
</feature>
<evidence type="ECO:0000256" key="13">
    <source>
        <dbReference type="ARBA" id="ARBA00023027"/>
    </source>
</evidence>
<evidence type="ECO:0000256" key="1">
    <source>
        <dbReference type="ARBA" id="ARBA00003257"/>
    </source>
</evidence>
<evidence type="ECO:0000313" key="20">
    <source>
        <dbReference type="EMBL" id="QOV02888.1"/>
    </source>
</evidence>
<keyword evidence="11 18" id="KW-0249">Electron transport</keyword>
<keyword evidence="14 18" id="KW-0830">Ubiquinone</keyword>
<dbReference type="AlphaFoldDB" id="A0A7U3RVL7"/>
<evidence type="ECO:0000256" key="3">
    <source>
        <dbReference type="ARBA" id="ARBA00007012"/>
    </source>
</evidence>
<comment type="function">
    <text evidence="1">Core subunit of the mitochondrial membrane respiratory chain NADH dehydrogenase (Complex I) that is believed to belong to the minimal assembly required for catalysis. Complex I functions in the transfer of electrons from NADH to the respiratory chain. The immediate electron acceptor for the enzyme is believed to be ubiquinone.</text>
</comment>
<evidence type="ECO:0000256" key="12">
    <source>
        <dbReference type="ARBA" id="ARBA00022989"/>
    </source>
</evidence>
<keyword evidence="15 18" id="KW-0496">Mitochondrion</keyword>
<reference evidence="20" key="1">
    <citation type="submission" date="2020-09" db="EMBL/GenBank/DDBJ databases">
        <title>It will be published.</title>
        <authorList>
            <person name="Hwang H.-S."/>
        </authorList>
    </citation>
    <scope>NUCLEOTIDE SEQUENCE</scope>
</reference>
<evidence type="ECO:0000256" key="17">
    <source>
        <dbReference type="ARBA" id="ARBA00049551"/>
    </source>
</evidence>
<dbReference type="GO" id="GO:0006120">
    <property type="term" value="P:mitochondrial electron transport, NADH to ubiquinone"/>
    <property type="evidence" value="ECO:0007669"/>
    <property type="project" value="InterPro"/>
</dbReference>
<dbReference type="PANTHER" id="PTHR46552:SF1">
    <property type="entry name" value="NADH-UBIQUINONE OXIDOREDUCTASE CHAIN 2"/>
    <property type="match status" value="1"/>
</dbReference>
<evidence type="ECO:0000256" key="15">
    <source>
        <dbReference type="ARBA" id="ARBA00023128"/>
    </source>
</evidence>
<feature type="transmembrane region" description="Helical" evidence="18">
    <location>
        <begin position="232"/>
        <end position="255"/>
    </location>
</feature>
<keyword evidence="10 18" id="KW-1278">Translocase</keyword>
<feature type="transmembrane region" description="Helical" evidence="18">
    <location>
        <begin position="309"/>
        <end position="332"/>
    </location>
</feature>
<feature type="transmembrane region" description="Helical" evidence="18">
    <location>
        <begin position="102"/>
        <end position="121"/>
    </location>
</feature>
<dbReference type="InterPro" id="IPR050175">
    <property type="entry name" value="Complex_I_Subunit_2"/>
</dbReference>
<evidence type="ECO:0000256" key="14">
    <source>
        <dbReference type="ARBA" id="ARBA00023075"/>
    </source>
</evidence>
<geneLocation type="mitochondrion" evidence="20"/>
<dbReference type="GO" id="GO:0005743">
    <property type="term" value="C:mitochondrial inner membrane"/>
    <property type="evidence" value="ECO:0007669"/>
    <property type="project" value="UniProtKB-SubCell"/>
</dbReference>
<evidence type="ECO:0000256" key="10">
    <source>
        <dbReference type="ARBA" id="ARBA00022967"/>
    </source>
</evidence>
<evidence type="ECO:0000256" key="6">
    <source>
        <dbReference type="ARBA" id="ARBA00022448"/>
    </source>
</evidence>
<keyword evidence="7 18" id="KW-0679">Respiratory chain</keyword>
<evidence type="ECO:0000256" key="18">
    <source>
        <dbReference type="RuleBase" id="RU003403"/>
    </source>
</evidence>
<dbReference type="InterPro" id="IPR003917">
    <property type="entry name" value="NADH_UbQ_OxRdtase_chain2"/>
</dbReference>
<comment type="subcellular location">
    <subcellularLocation>
        <location evidence="2 18">Mitochondrion inner membrane</location>
        <topology evidence="2 18">Multi-pass membrane protein</topology>
    </subcellularLocation>
</comment>
<dbReference type="EC" id="7.1.1.2" evidence="4 18"/>
<feature type="domain" description="NADH:quinone oxidoreductase/Mrp antiporter transmembrane" evidence="19">
    <location>
        <begin position="24"/>
        <end position="78"/>
    </location>
</feature>
<evidence type="ECO:0000256" key="9">
    <source>
        <dbReference type="ARBA" id="ARBA00022792"/>
    </source>
</evidence>
<evidence type="ECO:0000256" key="2">
    <source>
        <dbReference type="ARBA" id="ARBA00004448"/>
    </source>
</evidence>
<accession>A0A7U3RVL7</accession>
<keyword evidence="12 18" id="KW-1133">Transmembrane helix</keyword>
<keyword evidence="8 18" id="KW-0812">Transmembrane</keyword>
<dbReference type="Pfam" id="PF00361">
    <property type="entry name" value="Proton_antipo_M"/>
    <property type="match status" value="2"/>
</dbReference>
<feature type="transmembrane region" description="Helical" evidence="18">
    <location>
        <begin position="267"/>
        <end position="288"/>
    </location>
</feature>
<keyword evidence="16 18" id="KW-0472">Membrane</keyword>
<feature type="transmembrane region" description="Helical" evidence="18">
    <location>
        <begin position="141"/>
        <end position="161"/>
    </location>
</feature>
<evidence type="ECO:0000256" key="16">
    <source>
        <dbReference type="ARBA" id="ARBA00023136"/>
    </source>
</evidence>
<comment type="function">
    <text evidence="18">Core subunit of the mitochondrial membrane respiratory chain NADH dehydrogenase (Complex I) which catalyzes electron transfer from NADH through the respiratory chain, using ubiquinone as an electron acceptor. Essential for the catalytic activity and assembly of complex I.</text>
</comment>
<protein>
    <recommendedName>
        <fullName evidence="5 18">NADH-ubiquinone oxidoreductase chain 2</fullName>
        <ecNumber evidence="4 18">7.1.1.2</ecNumber>
    </recommendedName>
</protein>
<feature type="transmembrane region" description="Helical" evidence="18">
    <location>
        <begin position="192"/>
        <end position="211"/>
    </location>
</feature>
<evidence type="ECO:0000256" key="11">
    <source>
        <dbReference type="ARBA" id="ARBA00022982"/>
    </source>
</evidence>